<feature type="transmembrane region" description="Helical" evidence="17">
    <location>
        <begin position="174"/>
        <end position="194"/>
    </location>
</feature>
<dbReference type="CTD" id="6005"/>
<dbReference type="RefSeq" id="XP_007452005.1">
    <property type="nucleotide sequence ID" value="XM_007451943.1"/>
</dbReference>
<dbReference type="InParanoid" id="A0A340WYT1"/>
<evidence type="ECO:0000256" key="14">
    <source>
        <dbReference type="ARBA" id="ARBA00042104"/>
    </source>
</evidence>
<organism evidence="19 20">
    <name type="scientific">Lipotes vexillifer</name>
    <name type="common">Yangtze river dolphin</name>
    <dbReference type="NCBI Taxonomy" id="118797"/>
    <lineage>
        <taxon>Eukaryota</taxon>
        <taxon>Metazoa</taxon>
        <taxon>Chordata</taxon>
        <taxon>Craniata</taxon>
        <taxon>Vertebrata</taxon>
        <taxon>Euteleostomi</taxon>
        <taxon>Mammalia</taxon>
        <taxon>Eutheria</taxon>
        <taxon>Laurasiatheria</taxon>
        <taxon>Artiodactyla</taxon>
        <taxon>Whippomorpha</taxon>
        <taxon>Cetacea</taxon>
        <taxon>Odontoceti</taxon>
        <taxon>Lipotidae</taxon>
        <taxon>Lipotes</taxon>
    </lineage>
</organism>
<dbReference type="GO" id="GO:0008519">
    <property type="term" value="F:ammonium channel activity"/>
    <property type="evidence" value="ECO:0007669"/>
    <property type="project" value="InterPro"/>
</dbReference>
<evidence type="ECO:0000313" key="20">
    <source>
        <dbReference type="RefSeq" id="XP_007452005.1"/>
    </source>
</evidence>
<dbReference type="GO" id="GO:0020037">
    <property type="term" value="F:heme binding"/>
    <property type="evidence" value="ECO:0007669"/>
    <property type="project" value="InterPro"/>
</dbReference>
<keyword evidence="8 17" id="KW-0472">Membrane</keyword>
<dbReference type="GO" id="GO:0004497">
    <property type="term" value="F:monooxygenase activity"/>
    <property type="evidence" value="ECO:0007669"/>
    <property type="project" value="InterPro"/>
</dbReference>
<keyword evidence="6 17" id="KW-0812">Transmembrane</keyword>
<comment type="similarity">
    <text evidence="3">Belongs to the cytochrome P450 family.</text>
</comment>
<evidence type="ECO:0000256" key="5">
    <source>
        <dbReference type="ARBA" id="ARBA00022448"/>
    </source>
</evidence>
<evidence type="ECO:0000256" key="3">
    <source>
        <dbReference type="ARBA" id="ARBA00010617"/>
    </source>
</evidence>
<reference evidence="20" key="1">
    <citation type="submission" date="2025-08" db="UniProtKB">
        <authorList>
            <consortium name="RefSeq"/>
        </authorList>
    </citation>
    <scope>IDENTIFICATION</scope>
</reference>
<dbReference type="InterPro" id="IPR036396">
    <property type="entry name" value="Cyt_P450_sf"/>
</dbReference>
<keyword evidence="10" id="KW-0325">Glycoprotein</keyword>
<dbReference type="FunCoup" id="A0A340WYT1">
    <property type="interactions" value="83"/>
</dbReference>
<feature type="transmembrane region" description="Helical" evidence="17">
    <location>
        <begin position="365"/>
        <end position="386"/>
    </location>
</feature>
<dbReference type="PRINTS" id="PR00342">
    <property type="entry name" value="RHESUSRHD"/>
</dbReference>
<name>A0A340WYT1_LIPVE</name>
<evidence type="ECO:0000256" key="1">
    <source>
        <dbReference type="ARBA" id="ARBA00000309"/>
    </source>
</evidence>
<comment type="subunit">
    <text evidence="16">Homodimer. Heterotrimer; a RHCE monomer interacts with a RHAG homodimer. Component of the ankyrin-1 complex in the erythrocyte, composed of ANK1, RHCE, RHAG, SLC4A1, EPB42, GYPA, GYPB and AQP1. Interacts with GYPB (via the N-terminal); this interaction bridges the (RHAG)2(RHCE) heterotrimer with the SLC4A1 Band 3 I dimer complexed with GYPA.</text>
</comment>
<dbReference type="GO" id="GO:0016705">
    <property type="term" value="F:oxidoreductase activity, acting on paired donors, with incorporation or reduction of molecular oxygen"/>
    <property type="evidence" value="ECO:0007669"/>
    <property type="project" value="InterPro"/>
</dbReference>
<evidence type="ECO:0000256" key="7">
    <source>
        <dbReference type="ARBA" id="ARBA00022989"/>
    </source>
</evidence>
<evidence type="ECO:0000313" key="19">
    <source>
        <dbReference type="Proteomes" id="UP000265300"/>
    </source>
</evidence>
<dbReference type="InterPro" id="IPR024041">
    <property type="entry name" value="NH4_transpt_AmtB-like_dom"/>
</dbReference>
<dbReference type="GO" id="GO:0097272">
    <property type="term" value="P:ammonium homeostasis"/>
    <property type="evidence" value="ECO:0007669"/>
    <property type="project" value="TreeGrafter"/>
</dbReference>
<accession>A0A340WYT1</accession>
<dbReference type="Proteomes" id="UP000265300">
    <property type="component" value="Unplaced"/>
</dbReference>
<evidence type="ECO:0000256" key="13">
    <source>
        <dbReference type="ARBA" id="ARBA00041037"/>
    </source>
</evidence>
<evidence type="ECO:0000256" key="15">
    <source>
        <dbReference type="ARBA" id="ARBA00042473"/>
    </source>
</evidence>
<keyword evidence="5" id="KW-0813">Transport</keyword>
<dbReference type="PANTHER" id="PTHR11730">
    <property type="entry name" value="AMMONIUM TRANSPORTER"/>
    <property type="match status" value="1"/>
</dbReference>
<feature type="transmembrane region" description="Helical" evidence="17">
    <location>
        <begin position="239"/>
        <end position="259"/>
    </location>
</feature>
<comment type="catalytic activity">
    <reaction evidence="11">
        <text>CO2(out) = CO2(in)</text>
        <dbReference type="Rhea" id="RHEA:74891"/>
        <dbReference type="ChEBI" id="CHEBI:16526"/>
    </reaction>
</comment>
<feature type="transmembrane region" description="Helical" evidence="17">
    <location>
        <begin position="337"/>
        <end position="353"/>
    </location>
</feature>
<sequence length="464" mass="50321">MRFTFPLMAIGLEVAMIVLFGLFVQYETDQNISQQPNSTKSPTVDVDRYLDLYPLFQDVHVMVFAGFGFLMTFLRKYGFSSMGINLLIAALGLQWGTIAQGILESRGEKFHIEIKNMINADFSTATVLISFGAVLGKTSPIQMLTMTILEIAVFAANEYLVFKVFAASDIGASMTIHAFGAYFGLAVAGILYRSSLKEGHRNEESVYHSDLFAMIGTLFLWIFWPSFNSAIADAGKDQYMAIVNTYFSLAACVVTAYACSSLLESRGKLHMVHIQNATLAGGVAIGTSADMANTPYYAMIIGSIAGVVSVFGFKFLTPFFTTKLRIHDTCGVHNLHGLPGVIGGLASIVFIALETADTSAMAMQAAALGSSIGTALVGGLVTGLILKIPIWGQPADQDCYDDSVYWEKKDTSTNCFSDDNLVALVSNLFAAGAETTVSTLRWGILLMRRYSKTQNKSSKIQSIV</sequence>
<dbReference type="Gene3D" id="1.10.3430.10">
    <property type="entry name" value="Ammonium transporter AmtB like domains"/>
    <property type="match status" value="1"/>
</dbReference>
<dbReference type="STRING" id="118797.A0A340WYT1"/>
<evidence type="ECO:0000256" key="2">
    <source>
        <dbReference type="ARBA" id="ARBA00004141"/>
    </source>
</evidence>
<dbReference type="PANTHER" id="PTHR11730:SF32">
    <property type="entry name" value="AMMONIUM TRANSPORTER RH TYPE A"/>
    <property type="match status" value="1"/>
</dbReference>
<dbReference type="KEGG" id="lve:103089335"/>
<evidence type="ECO:0000256" key="4">
    <source>
        <dbReference type="ARBA" id="ARBA00011036"/>
    </source>
</evidence>
<comment type="catalytic activity">
    <reaction evidence="12">
        <text>methylamine(out) = methylamine(in)</text>
        <dbReference type="Rhea" id="RHEA:74391"/>
        <dbReference type="ChEBI" id="CHEBI:59338"/>
    </reaction>
</comment>
<proteinExistence type="inferred from homology"/>
<dbReference type="SUPFAM" id="SSF48264">
    <property type="entry name" value="Cytochrome P450"/>
    <property type="match status" value="1"/>
</dbReference>
<feature type="domain" description="Ammonium transporter AmtB-like" evidence="18">
    <location>
        <begin position="51"/>
        <end position="405"/>
    </location>
</feature>
<evidence type="ECO:0000256" key="17">
    <source>
        <dbReference type="SAM" id="Phobius"/>
    </source>
</evidence>
<protein>
    <recommendedName>
        <fullName evidence="13">Ammonium transporter Rh type A</fullName>
    </recommendedName>
    <alternativeName>
        <fullName evidence="15">Erythrocyte membrane glycoprotein Rh50</fullName>
    </alternativeName>
    <alternativeName>
        <fullName evidence="14">Rhesus blood group family type A glycoprotein</fullName>
    </alternativeName>
</protein>
<keyword evidence="9" id="KW-0924">Ammonia transport</keyword>
<feature type="transmembrane region" description="Helical" evidence="17">
    <location>
        <begin position="206"/>
        <end position="227"/>
    </location>
</feature>
<dbReference type="SUPFAM" id="SSF111352">
    <property type="entry name" value="Ammonium transporter"/>
    <property type="match status" value="1"/>
</dbReference>
<comment type="subcellular location">
    <subcellularLocation>
        <location evidence="2">Membrane</location>
        <topology evidence="2">Multi-pass membrane protein</topology>
    </subcellularLocation>
</comment>
<feature type="transmembrane region" description="Helical" evidence="17">
    <location>
        <begin position="55"/>
        <end position="74"/>
    </location>
</feature>
<evidence type="ECO:0000256" key="8">
    <source>
        <dbReference type="ARBA" id="ARBA00023136"/>
    </source>
</evidence>
<evidence type="ECO:0000256" key="10">
    <source>
        <dbReference type="ARBA" id="ARBA00023180"/>
    </source>
</evidence>
<dbReference type="OrthoDB" id="534912at2759"/>
<dbReference type="AlphaFoldDB" id="A0A340WYT1"/>
<dbReference type="GeneID" id="103089335"/>
<feature type="transmembrane region" description="Helical" evidence="17">
    <location>
        <begin position="295"/>
        <end position="316"/>
    </location>
</feature>
<dbReference type="Pfam" id="PF00909">
    <property type="entry name" value="Ammonium_transp"/>
    <property type="match status" value="1"/>
</dbReference>
<keyword evidence="7 17" id="KW-1133">Transmembrane helix</keyword>
<dbReference type="FunFam" id="1.10.3430.10:FF:000001">
    <property type="entry name" value="Ammonium transporter Rh type C"/>
    <property type="match status" value="1"/>
</dbReference>
<dbReference type="InterPro" id="IPR029020">
    <property type="entry name" value="Ammonium/urea_transptr"/>
</dbReference>
<keyword evidence="19" id="KW-1185">Reference proteome</keyword>
<evidence type="ECO:0000256" key="16">
    <source>
        <dbReference type="ARBA" id="ARBA00046403"/>
    </source>
</evidence>
<evidence type="ECO:0000256" key="12">
    <source>
        <dbReference type="ARBA" id="ARBA00036281"/>
    </source>
</evidence>
<evidence type="ECO:0000256" key="9">
    <source>
        <dbReference type="ARBA" id="ARBA00023177"/>
    </source>
</evidence>
<evidence type="ECO:0000256" key="6">
    <source>
        <dbReference type="ARBA" id="ARBA00022692"/>
    </source>
</evidence>
<evidence type="ECO:0000259" key="18">
    <source>
        <dbReference type="Pfam" id="PF00909"/>
    </source>
</evidence>
<gene>
    <name evidence="20" type="primary">RHAG</name>
</gene>
<dbReference type="InterPro" id="IPR001128">
    <property type="entry name" value="Cyt_P450"/>
</dbReference>
<dbReference type="GO" id="GO:0005886">
    <property type="term" value="C:plasma membrane"/>
    <property type="evidence" value="ECO:0007669"/>
    <property type="project" value="InterPro"/>
</dbReference>
<comment type="catalytic activity">
    <reaction evidence="1">
        <text>NH4(+)(in) = NH4(+)(out)</text>
        <dbReference type="Rhea" id="RHEA:28747"/>
        <dbReference type="ChEBI" id="CHEBI:28938"/>
    </reaction>
</comment>
<dbReference type="GO" id="GO:0005506">
    <property type="term" value="F:iron ion binding"/>
    <property type="evidence" value="ECO:0007669"/>
    <property type="project" value="InterPro"/>
</dbReference>
<dbReference type="Pfam" id="PF00067">
    <property type="entry name" value="p450"/>
    <property type="match status" value="1"/>
</dbReference>
<feature type="transmembrane region" description="Helical" evidence="17">
    <location>
        <begin position="86"/>
        <end position="103"/>
    </location>
</feature>
<comment type="similarity">
    <text evidence="4">Belongs to the ammonium transporter (TC 2.A.49) family. Rh subfamily.</text>
</comment>
<evidence type="ECO:0000256" key="11">
    <source>
        <dbReference type="ARBA" id="ARBA00035761"/>
    </source>
</evidence>
<dbReference type="InterPro" id="IPR002229">
    <property type="entry name" value="RhesusRHD"/>
</dbReference>
<feature type="transmembrane region" description="Helical" evidence="17">
    <location>
        <begin position="7"/>
        <end position="26"/>
    </location>
</feature>